<dbReference type="Gene3D" id="3.30.1540.20">
    <property type="entry name" value="MutL, C-terminal domain, dimerisation subdomain"/>
    <property type="match status" value="1"/>
</dbReference>
<dbReference type="PROSITE" id="PS00058">
    <property type="entry name" value="DNA_MISMATCH_REPAIR_1"/>
    <property type="match status" value="1"/>
</dbReference>
<feature type="domain" description="DNA mismatch repair protein S5" evidence="7">
    <location>
        <begin position="213"/>
        <end position="329"/>
    </location>
</feature>
<dbReference type="InterPro" id="IPR020568">
    <property type="entry name" value="Ribosomal_Su5_D2-typ_SF"/>
</dbReference>
<dbReference type="Pfam" id="PF08676">
    <property type="entry name" value="MutL_C"/>
    <property type="match status" value="1"/>
</dbReference>
<keyword evidence="3 5" id="KW-0227">DNA damage</keyword>
<protein>
    <recommendedName>
        <fullName evidence="2 5">DNA mismatch repair protein MutL</fullName>
    </recommendedName>
</protein>
<dbReference type="SMART" id="SM01340">
    <property type="entry name" value="DNA_mis_repair"/>
    <property type="match status" value="1"/>
</dbReference>
<dbReference type="CDD" id="cd03482">
    <property type="entry name" value="MutL_Trans_MutL"/>
    <property type="match status" value="1"/>
</dbReference>
<dbReference type="SUPFAM" id="SSF54211">
    <property type="entry name" value="Ribosomal protein S5 domain 2-like"/>
    <property type="match status" value="1"/>
</dbReference>
<keyword evidence="9" id="KW-1185">Reference proteome</keyword>
<comment type="similarity">
    <text evidence="1 5">Belongs to the DNA mismatch repair MutL/HexB family.</text>
</comment>
<evidence type="ECO:0000256" key="4">
    <source>
        <dbReference type="ARBA" id="ARBA00023204"/>
    </source>
</evidence>
<dbReference type="InterPro" id="IPR038973">
    <property type="entry name" value="MutL/Mlh/Pms-like"/>
</dbReference>
<proteinExistence type="inferred from homology"/>
<evidence type="ECO:0000256" key="6">
    <source>
        <dbReference type="SAM" id="MobiDB-lite"/>
    </source>
</evidence>
<dbReference type="GO" id="GO:0005524">
    <property type="term" value="F:ATP binding"/>
    <property type="evidence" value="ECO:0007669"/>
    <property type="project" value="InterPro"/>
</dbReference>
<dbReference type="GO" id="GO:0030983">
    <property type="term" value="F:mismatched DNA binding"/>
    <property type="evidence" value="ECO:0007669"/>
    <property type="project" value="InterPro"/>
</dbReference>
<comment type="function">
    <text evidence="5">This protein is involved in the repair of mismatches in DNA. It is required for dam-dependent methyl-directed DNA mismatch repair. May act as a 'molecular matchmaker', a protein that promotes the formation of a stable complex between two or more DNA-binding proteins in an ATP-dependent manner without itself being part of a final effector complex.</text>
</comment>
<dbReference type="InterPro" id="IPR014762">
    <property type="entry name" value="DNA_mismatch_repair_CS"/>
</dbReference>
<evidence type="ECO:0000313" key="8">
    <source>
        <dbReference type="EMBL" id="GLS83310.1"/>
    </source>
</evidence>
<dbReference type="InterPro" id="IPR042120">
    <property type="entry name" value="MutL_C_dimsub"/>
</dbReference>
<dbReference type="PANTHER" id="PTHR10073">
    <property type="entry name" value="DNA MISMATCH REPAIR PROTEIN MLH, PMS, MUTL"/>
    <property type="match status" value="1"/>
</dbReference>
<dbReference type="SUPFAM" id="SSF55874">
    <property type="entry name" value="ATPase domain of HSP90 chaperone/DNA topoisomerase II/histidine kinase"/>
    <property type="match status" value="1"/>
</dbReference>
<dbReference type="Gene3D" id="3.30.230.10">
    <property type="match status" value="1"/>
</dbReference>
<dbReference type="NCBIfam" id="TIGR00585">
    <property type="entry name" value="mutl"/>
    <property type="match status" value="1"/>
</dbReference>
<dbReference type="RefSeq" id="WP_095499851.1">
    <property type="nucleotide sequence ID" value="NZ_BSPO01000002.1"/>
</dbReference>
<evidence type="ECO:0000256" key="5">
    <source>
        <dbReference type="HAMAP-Rule" id="MF_00149"/>
    </source>
</evidence>
<dbReference type="Gene3D" id="3.30.565.10">
    <property type="entry name" value="Histidine kinase-like ATPase, C-terminal domain"/>
    <property type="match status" value="1"/>
</dbReference>
<dbReference type="InterPro" id="IPR014790">
    <property type="entry name" value="MutL_C"/>
</dbReference>
<dbReference type="GO" id="GO:0016887">
    <property type="term" value="F:ATP hydrolysis activity"/>
    <property type="evidence" value="ECO:0007669"/>
    <property type="project" value="InterPro"/>
</dbReference>
<dbReference type="EMBL" id="BSPO01000002">
    <property type="protein sequence ID" value="GLS83310.1"/>
    <property type="molecule type" value="Genomic_DNA"/>
</dbReference>
<dbReference type="InterPro" id="IPR014721">
    <property type="entry name" value="Ribsml_uS5_D2-typ_fold_subgr"/>
</dbReference>
<reference evidence="8 9" key="1">
    <citation type="journal article" date="2014" name="Int. J. Syst. Evol. Microbiol.">
        <title>Complete genome sequence of Corynebacterium casei LMG S-19264T (=DSM 44701T), isolated from a smear-ripened cheese.</title>
        <authorList>
            <consortium name="US DOE Joint Genome Institute (JGI-PGF)"/>
            <person name="Walter F."/>
            <person name="Albersmeier A."/>
            <person name="Kalinowski J."/>
            <person name="Ruckert C."/>
        </authorList>
    </citation>
    <scope>NUCLEOTIDE SEQUENCE [LARGE SCALE GENOMIC DNA]</scope>
    <source>
        <strain evidence="8 9">NBRC 112785</strain>
    </source>
</reference>
<keyword evidence="4 5" id="KW-0234">DNA repair</keyword>
<dbReference type="InterPro" id="IPR042121">
    <property type="entry name" value="MutL_C_regsub"/>
</dbReference>
<dbReference type="SUPFAM" id="SSF118116">
    <property type="entry name" value="DNA mismatch repair protein MutL"/>
    <property type="match status" value="1"/>
</dbReference>
<dbReference type="HAMAP" id="MF_00149">
    <property type="entry name" value="DNA_mis_repair"/>
    <property type="match status" value="1"/>
</dbReference>
<evidence type="ECO:0000256" key="2">
    <source>
        <dbReference type="ARBA" id="ARBA00021975"/>
    </source>
</evidence>
<dbReference type="InterPro" id="IPR036890">
    <property type="entry name" value="HATPase_C_sf"/>
</dbReference>
<evidence type="ECO:0000313" key="9">
    <source>
        <dbReference type="Proteomes" id="UP001157439"/>
    </source>
</evidence>
<dbReference type="AlphaFoldDB" id="A0AA37TQ52"/>
<dbReference type="Pfam" id="PF13589">
    <property type="entry name" value="HATPase_c_3"/>
    <property type="match status" value="1"/>
</dbReference>
<dbReference type="Gene3D" id="3.30.1370.100">
    <property type="entry name" value="MutL, C-terminal domain, regulatory subdomain"/>
    <property type="match status" value="1"/>
</dbReference>
<sequence>MTEIQVLPPQLANQIAAGEVVERPASVVKELVENSLDANATRVDIEIQGGGARLIRIRDNGHGIAKAQLTLALERHATSKLASLEDLDAIRSFGFRGEALASVSSVSRLTIISRTKEQSEAWQAFAEGRDMQVQVKPAAHPVGTSIEVADLFFNTPARRRFLKSDKTEIGHIDEWLKRAALARPDIHFSLSHNGKLIRSFRPAKDDKSYLNRLTQVCGKAFVEQALAISCEHQQMALSGHLQVSSEALAQPVQYFYVNGRLVRDRLINHAVRQAFVESAQHQPGGFVLMLSIDPGQVDVNVHPAKHEVRFHQSRLVHDFIVQALVSAINQGQALPLDSQPQAPASAFQEPTVQPDYHTAEQPYPNQLKPSQLSSSQSVGAYSRVGASAGGNRQATSQDPRAFNNYQTLMTGSAMAETAQDVGMPPILDNAYWVSAEGRELSLLPVSEVARQLQITQLAEQLNDGESLTAQPLLLPMSLVWQPQWQSLLEPVHPRLTQLGIELKRHASKVVVKKVGAFLRHRELADVMPRLLDALAADDLEIASLLALLIEPATFKGNPQALWAQYQAAPEGVRKRLSQNALVCPWEQWLTTLKQEQQ</sequence>
<feature type="region of interest" description="Disordered" evidence="6">
    <location>
        <begin position="355"/>
        <end position="380"/>
    </location>
</feature>
<dbReference type="FunFam" id="3.30.565.10:FF:000003">
    <property type="entry name" value="DNA mismatch repair endonuclease MutL"/>
    <property type="match status" value="1"/>
</dbReference>
<dbReference type="InterPro" id="IPR002099">
    <property type="entry name" value="MutL/Mlh/PMS"/>
</dbReference>
<name>A0AA37TQ52_9GAMM</name>
<dbReference type="GO" id="GO:0006298">
    <property type="term" value="P:mismatch repair"/>
    <property type="evidence" value="ECO:0007669"/>
    <property type="project" value="UniProtKB-UniRule"/>
</dbReference>
<organism evidence="8 9">
    <name type="scientific">Paraferrimonas haliotis</name>
    <dbReference type="NCBI Taxonomy" id="2013866"/>
    <lineage>
        <taxon>Bacteria</taxon>
        <taxon>Pseudomonadati</taxon>
        <taxon>Pseudomonadota</taxon>
        <taxon>Gammaproteobacteria</taxon>
        <taxon>Alteromonadales</taxon>
        <taxon>Ferrimonadaceae</taxon>
        <taxon>Paraferrimonas</taxon>
    </lineage>
</organism>
<dbReference type="InterPro" id="IPR020667">
    <property type="entry name" value="DNA_mismatch_repair_MutL"/>
</dbReference>
<gene>
    <name evidence="5 8" type="primary">mutL</name>
    <name evidence="8" type="ORF">GCM10007894_12870</name>
</gene>
<dbReference type="CDD" id="cd16926">
    <property type="entry name" value="HATPase_MutL-MLH-PMS-like"/>
    <property type="match status" value="1"/>
</dbReference>
<comment type="caution">
    <text evidence="8">The sequence shown here is derived from an EMBL/GenBank/DDBJ whole genome shotgun (WGS) entry which is preliminary data.</text>
</comment>
<dbReference type="Pfam" id="PF01119">
    <property type="entry name" value="DNA_mis_repair"/>
    <property type="match status" value="1"/>
</dbReference>
<evidence type="ECO:0000259" key="7">
    <source>
        <dbReference type="SMART" id="SM01340"/>
    </source>
</evidence>
<accession>A0AA37TQ52</accession>
<evidence type="ECO:0000256" key="1">
    <source>
        <dbReference type="ARBA" id="ARBA00006082"/>
    </source>
</evidence>
<dbReference type="InterPro" id="IPR037198">
    <property type="entry name" value="MutL_C_sf"/>
</dbReference>
<dbReference type="NCBIfam" id="NF000948">
    <property type="entry name" value="PRK00095.1-1"/>
    <property type="match status" value="1"/>
</dbReference>
<dbReference type="InterPro" id="IPR013507">
    <property type="entry name" value="DNA_mismatch_S5_2-like"/>
</dbReference>
<evidence type="ECO:0000256" key="3">
    <source>
        <dbReference type="ARBA" id="ARBA00022763"/>
    </source>
</evidence>
<dbReference type="GO" id="GO:0032300">
    <property type="term" value="C:mismatch repair complex"/>
    <property type="evidence" value="ECO:0007669"/>
    <property type="project" value="InterPro"/>
</dbReference>
<dbReference type="Proteomes" id="UP001157439">
    <property type="component" value="Unassembled WGS sequence"/>
</dbReference>
<dbReference type="PANTHER" id="PTHR10073:SF12">
    <property type="entry name" value="DNA MISMATCH REPAIR PROTEIN MLH1"/>
    <property type="match status" value="1"/>
</dbReference>
<dbReference type="GO" id="GO:0140664">
    <property type="term" value="F:ATP-dependent DNA damage sensor activity"/>
    <property type="evidence" value="ECO:0007669"/>
    <property type="project" value="InterPro"/>
</dbReference>